<dbReference type="Proteomes" id="UP000011591">
    <property type="component" value="Unassembled WGS sequence"/>
</dbReference>
<sequence length="152" mass="16178">MLVALGHRREGFIEPVGVRADHADSTLDEVFDPRGVHAGELGEVLGAAPAFICAGLEQDEFARREVVIQFSECGVDLVDGDSAARRFPPEVEDDCGAATPFQRDFIDRLRRFAVGFGTVVGGCVEVRSGVGITARSTQASPWPSGKSLASMS</sequence>
<evidence type="ECO:0000313" key="1">
    <source>
        <dbReference type="EMBL" id="ELZ05077.1"/>
    </source>
</evidence>
<proteinExistence type="predicted"/>
<keyword evidence="2" id="KW-1185">Reference proteome</keyword>
<accession>M0B3G8</accession>
<protein>
    <submittedName>
        <fullName evidence="1">Uncharacterized protein</fullName>
    </submittedName>
</protein>
<reference evidence="1 2" key="1">
    <citation type="journal article" date="2014" name="PLoS Genet.">
        <title>Phylogenetically driven sequencing of extremely halophilic archaea reveals strategies for static and dynamic osmo-response.</title>
        <authorList>
            <person name="Becker E.A."/>
            <person name="Seitzer P.M."/>
            <person name="Tritt A."/>
            <person name="Larsen D."/>
            <person name="Krusor M."/>
            <person name="Yao A.I."/>
            <person name="Wu D."/>
            <person name="Madern D."/>
            <person name="Eisen J.A."/>
            <person name="Darling A.E."/>
            <person name="Facciotti M.T."/>
        </authorList>
    </citation>
    <scope>NUCLEOTIDE SEQUENCE [LARGE SCALE GENOMIC DNA]</scope>
    <source>
        <strain evidence="1 2">DSM 13077</strain>
    </source>
</reference>
<name>M0B3G8_9EURY</name>
<gene>
    <name evidence="1" type="ORF">C480_10709</name>
</gene>
<comment type="caution">
    <text evidence="1">The sequence shown here is derived from an EMBL/GenBank/DDBJ whole genome shotgun (WGS) entry which is preliminary data.</text>
</comment>
<dbReference type="AlphaFoldDB" id="M0B3G8"/>
<organism evidence="1 2">
    <name type="scientific">Natrialba aegyptia DSM 13077</name>
    <dbReference type="NCBI Taxonomy" id="1227491"/>
    <lineage>
        <taxon>Archaea</taxon>
        <taxon>Methanobacteriati</taxon>
        <taxon>Methanobacteriota</taxon>
        <taxon>Stenosarchaea group</taxon>
        <taxon>Halobacteria</taxon>
        <taxon>Halobacteriales</taxon>
        <taxon>Natrialbaceae</taxon>
        <taxon>Natrialba</taxon>
    </lineage>
</organism>
<dbReference type="EMBL" id="AOIP01000029">
    <property type="protein sequence ID" value="ELZ05077.1"/>
    <property type="molecule type" value="Genomic_DNA"/>
</dbReference>
<evidence type="ECO:0000313" key="2">
    <source>
        <dbReference type="Proteomes" id="UP000011591"/>
    </source>
</evidence>